<feature type="transmembrane region" description="Helical" evidence="5">
    <location>
        <begin position="160"/>
        <end position="179"/>
    </location>
</feature>
<comment type="subcellular location">
    <subcellularLocation>
        <location evidence="1">Membrane</location>
        <topology evidence="1">Multi-pass membrane protein</topology>
    </subcellularLocation>
</comment>
<dbReference type="Proteomes" id="UP000886611">
    <property type="component" value="Unassembled WGS sequence"/>
</dbReference>
<reference evidence="6 7" key="1">
    <citation type="journal article" date="2021" name="Cell">
        <title>Tracing the genetic footprints of vertebrate landing in non-teleost ray-finned fishes.</title>
        <authorList>
            <person name="Bi X."/>
            <person name="Wang K."/>
            <person name="Yang L."/>
            <person name="Pan H."/>
            <person name="Jiang H."/>
            <person name="Wei Q."/>
            <person name="Fang M."/>
            <person name="Yu H."/>
            <person name="Zhu C."/>
            <person name="Cai Y."/>
            <person name="He Y."/>
            <person name="Gan X."/>
            <person name="Zeng H."/>
            <person name="Yu D."/>
            <person name="Zhu Y."/>
            <person name="Jiang H."/>
            <person name="Qiu Q."/>
            <person name="Yang H."/>
            <person name="Zhang Y.E."/>
            <person name="Wang W."/>
            <person name="Zhu M."/>
            <person name="He S."/>
            <person name="Zhang G."/>
        </authorList>
    </citation>
    <scope>NUCLEOTIDE SEQUENCE [LARGE SCALE GENOMIC DNA]</scope>
    <source>
        <strain evidence="6">Bchr_013</strain>
    </source>
</reference>
<accession>A0A8X8BMS8</accession>
<feature type="transmembrane region" description="Helical" evidence="5">
    <location>
        <begin position="62"/>
        <end position="81"/>
    </location>
</feature>
<protein>
    <submittedName>
        <fullName evidence="6">TSCOT protein</fullName>
    </submittedName>
</protein>
<dbReference type="PANTHER" id="PTHR23507">
    <property type="entry name" value="ZGC:174356"/>
    <property type="match status" value="1"/>
</dbReference>
<gene>
    <name evidence="6" type="primary">Slc46a2_2</name>
    <name evidence="6" type="ORF">GTO96_0010673</name>
</gene>
<dbReference type="AlphaFoldDB" id="A0A8X8BMS8"/>
<evidence type="ECO:0000256" key="2">
    <source>
        <dbReference type="ARBA" id="ARBA00022692"/>
    </source>
</evidence>
<keyword evidence="2 5" id="KW-0812">Transmembrane</keyword>
<feature type="transmembrane region" description="Helical" evidence="5">
    <location>
        <begin position="12"/>
        <end position="31"/>
    </location>
</feature>
<dbReference type="SUPFAM" id="SSF103473">
    <property type="entry name" value="MFS general substrate transporter"/>
    <property type="match status" value="1"/>
</dbReference>
<feature type="transmembrane region" description="Helical" evidence="5">
    <location>
        <begin position="191"/>
        <end position="211"/>
    </location>
</feature>
<feature type="transmembrane region" description="Helical" evidence="5">
    <location>
        <begin position="335"/>
        <end position="355"/>
    </location>
</feature>
<feature type="non-terminal residue" evidence="6">
    <location>
        <position position="1"/>
    </location>
</feature>
<evidence type="ECO:0000256" key="5">
    <source>
        <dbReference type="SAM" id="Phobius"/>
    </source>
</evidence>
<keyword evidence="3 5" id="KW-1133">Transmembrane helix</keyword>
<proteinExistence type="predicted"/>
<evidence type="ECO:0000256" key="3">
    <source>
        <dbReference type="ARBA" id="ARBA00022989"/>
    </source>
</evidence>
<feature type="transmembrane region" description="Helical" evidence="5">
    <location>
        <begin position="119"/>
        <end position="139"/>
    </location>
</feature>
<dbReference type="PANTHER" id="PTHR23507:SF3">
    <property type="entry name" value="THYMIC STROMAL COTRANSPORTER HOMOLOG"/>
    <property type="match status" value="1"/>
</dbReference>
<dbReference type="EMBL" id="JAATIS010004989">
    <property type="protein sequence ID" value="KAG2460454.1"/>
    <property type="molecule type" value="Genomic_DNA"/>
</dbReference>
<dbReference type="GO" id="GO:0016020">
    <property type="term" value="C:membrane"/>
    <property type="evidence" value="ECO:0007669"/>
    <property type="project" value="UniProtKB-SubCell"/>
</dbReference>
<keyword evidence="4 5" id="KW-0472">Membrane</keyword>
<comment type="caution">
    <text evidence="6">The sequence shown here is derived from an EMBL/GenBank/DDBJ whole genome shotgun (WGS) entry which is preliminary data.</text>
</comment>
<evidence type="ECO:0000313" key="6">
    <source>
        <dbReference type="EMBL" id="KAG2460454.1"/>
    </source>
</evidence>
<dbReference type="GO" id="GO:0022857">
    <property type="term" value="F:transmembrane transporter activity"/>
    <property type="evidence" value="ECO:0007669"/>
    <property type="project" value="TreeGrafter"/>
</dbReference>
<dbReference type="InterPro" id="IPR036259">
    <property type="entry name" value="MFS_trans_sf"/>
</dbReference>
<name>A0A8X8BMS8_POLSE</name>
<keyword evidence="7" id="KW-1185">Reference proteome</keyword>
<feature type="non-terminal residue" evidence="6">
    <location>
        <position position="368"/>
    </location>
</feature>
<organism evidence="6 7">
    <name type="scientific">Polypterus senegalus</name>
    <name type="common">Senegal bichir</name>
    <dbReference type="NCBI Taxonomy" id="55291"/>
    <lineage>
        <taxon>Eukaryota</taxon>
        <taxon>Metazoa</taxon>
        <taxon>Chordata</taxon>
        <taxon>Craniata</taxon>
        <taxon>Vertebrata</taxon>
        <taxon>Euteleostomi</taxon>
        <taxon>Actinopterygii</taxon>
        <taxon>Polypteriformes</taxon>
        <taxon>Polypteridae</taxon>
        <taxon>Polypterus</taxon>
    </lineage>
</organism>
<sequence>MCRRLRTFIHPAVMFAQVGSTIYDTGLLILLKERYNSTANSSFSNASHSEEDEQQNAISNFYMIYNILFGVSLVPTSLCLAKLGDKGYRKLQVCIPLVGYVLSRAMLVLVILLEWPAQVMFGAVILQGLSGSYCAYWAGVMAITADQSAEKLRAVQMESVQLAYGVAGLVGSLTSGYIYNLDANTQHPGVILAALSSALFLLSLIYSTFLLKTQSIEKSPRNGLTQENCTINQSSEISDDVEDSVQSIDCKVVGDKDQPAPLNSFQQINIVLLFIAAVLYDTGAGQFMNIRASFVVKEPLNWNVKLIGYGNAADFVIYFTSFLGVWAFHRCLSDAIMVGMGILSFGSGLLLMAFVTKTYMYFVGKVNI</sequence>
<evidence type="ECO:0000256" key="4">
    <source>
        <dbReference type="ARBA" id="ARBA00023136"/>
    </source>
</evidence>
<evidence type="ECO:0000313" key="7">
    <source>
        <dbReference type="Proteomes" id="UP000886611"/>
    </source>
</evidence>
<dbReference type="Gene3D" id="1.20.1250.20">
    <property type="entry name" value="MFS general substrate transporter like domains"/>
    <property type="match status" value="1"/>
</dbReference>
<feature type="transmembrane region" description="Helical" evidence="5">
    <location>
        <begin position="268"/>
        <end position="287"/>
    </location>
</feature>
<feature type="transmembrane region" description="Helical" evidence="5">
    <location>
        <begin position="93"/>
        <end position="113"/>
    </location>
</feature>
<feature type="transmembrane region" description="Helical" evidence="5">
    <location>
        <begin position="307"/>
        <end position="328"/>
    </location>
</feature>
<evidence type="ECO:0000256" key="1">
    <source>
        <dbReference type="ARBA" id="ARBA00004141"/>
    </source>
</evidence>